<organism evidence="1 2">
    <name type="scientific">Humitalea rosea</name>
    <dbReference type="NCBI Taxonomy" id="990373"/>
    <lineage>
        <taxon>Bacteria</taxon>
        <taxon>Pseudomonadati</taxon>
        <taxon>Pseudomonadota</taxon>
        <taxon>Alphaproteobacteria</taxon>
        <taxon>Acetobacterales</taxon>
        <taxon>Roseomonadaceae</taxon>
        <taxon>Humitalea</taxon>
    </lineage>
</organism>
<proteinExistence type="predicted"/>
<dbReference type="Proteomes" id="UP000249688">
    <property type="component" value="Unassembled WGS sequence"/>
</dbReference>
<reference evidence="1 2" key="1">
    <citation type="submission" date="2018-06" db="EMBL/GenBank/DDBJ databases">
        <title>Genomic Encyclopedia of Archaeal and Bacterial Type Strains, Phase II (KMG-II): from individual species to whole genera.</title>
        <authorList>
            <person name="Goeker M."/>
        </authorList>
    </citation>
    <scope>NUCLEOTIDE SEQUENCE [LARGE SCALE GENOMIC DNA]</scope>
    <source>
        <strain evidence="1 2">DSM 24525</strain>
    </source>
</reference>
<evidence type="ECO:0000313" key="2">
    <source>
        <dbReference type="Proteomes" id="UP000249688"/>
    </source>
</evidence>
<dbReference type="RefSeq" id="WP_111400600.1">
    <property type="nucleotide sequence ID" value="NZ_QKYU01000048.1"/>
</dbReference>
<dbReference type="EMBL" id="QKYU01000048">
    <property type="protein sequence ID" value="PZW36998.1"/>
    <property type="molecule type" value="Genomic_DNA"/>
</dbReference>
<gene>
    <name evidence="1" type="ORF">C8P66_1488</name>
</gene>
<accession>A0A2W7HYJ3</accession>
<dbReference type="InterPro" id="IPR056908">
    <property type="entry name" value="Gp80-like"/>
</dbReference>
<protein>
    <submittedName>
        <fullName evidence="1">Uncharacterized protein</fullName>
    </submittedName>
</protein>
<name>A0A2W7HYJ3_9PROT</name>
<dbReference type="AlphaFoldDB" id="A0A2W7HYJ3"/>
<dbReference type="Pfam" id="PF23140">
    <property type="entry name" value="Gp80"/>
    <property type="match status" value="1"/>
</dbReference>
<dbReference type="OrthoDB" id="7270208at2"/>
<keyword evidence="2" id="KW-1185">Reference proteome</keyword>
<evidence type="ECO:0000313" key="1">
    <source>
        <dbReference type="EMBL" id="PZW36998.1"/>
    </source>
</evidence>
<comment type="caution">
    <text evidence="1">The sequence shown here is derived from an EMBL/GenBank/DDBJ whole genome shotgun (WGS) entry which is preliminary data.</text>
</comment>
<sequence>MPALTDYARNLAARALLGRLPALPNAVYVGLGTSATAAAGLAGEPAGNGYARARVVFAGTGAQRNADALRFAFTAAAGTLTHLAIFDAQAGGNPIAYAALAAPVVVIGPGSVTIPADALVLDGA</sequence>